<dbReference type="PROSITE" id="PS50878">
    <property type="entry name" value="RT_POL"/>
    <property type="match status" value="1"/>
</dbReference>
<evidence type="ECO:0000259" key="2">
    <source>
        <dbReference type="PROSITE" id="PS50878"/>
    </source>
</evidence>
<accession>A0A5Z5BS96</accession>
<dbReference type="AlphaFoldDB" id="A0A5Z5BS96"/>
<dbReference type="Pfam" id="PF00078">
    <property type="entry name" value="RVT_1"/>
    <property type="match status" value="1"/>
</dbReference>
<dbReference type="CDD" id="cd01651">
    <property type="entry name" value="RT_G2_intron"/>
    <property type="match status" value="1"/>
</dbReference>
<dbReference type="InterPro" id="IPR051083">
    <property type="entry name" value="GrpII_Intron_Splice-Mob/Def"/>
</dbReference>
<gene>
    <name evidence="3" type="ORF">CV292_24265</name>
</gene>
<dbReference type="InterPro" id="IPR043128">
    <property type="entry name" value="Rev_trsase/Diguanyl_cyclase"/>
</dbReference>
<feature type="domain" description="Reverse transcriptase" evidence="2">
    <location>
        <begin position="1"/>
        <end position="109"/>
    </location>
</feature>
<evidence type="ECO:0000256" key="1">
    <source>
        <dbReference type="ARBA" id="ARBA00034120"/>
    </source>
</evidence>
<dbReference type="EMBL" id="AAKKTY010000031">
    <property type="protein sequence ID" value="ECS8942256.1"/>
    <property type="molecule type" value="Genomic_DNA"/>
</dbReference>
<reference evidence="3" key="1">
    <citation type="submission" date="2018-07" db="EMBL/GenBank/DDBJ databases">
        <authorList>
            <consortium name="PulseNet: The National Subtyping Network for Foodborne Disease Surveillance"/>
            <person name="Tarr C.L."/>
            <person name="Trees E."/>
            <person name="Katz L.S."/>
            <person name="Carleton-Romer H.A."/>
            <person name="Stroika S."/>
            <person name="Kucerova Z."/>
            <person name="Roache K.F."/>
            <person name="Sabol A.L."/>
            <person name="Besser J."/>
            <person name="Gerner-Smidt P."/>
        </authorList>
    </citation>
    <scope>NUCLEOTIDE SEQUENCE</scope>
    <source>
        <strain evidence="3">PNUSAS028293</strain>
    </source>
</reference>
<name>A0A5Z5BS96_SALER</name>
<dbReference type="Gene3D" id="3.30.70.270">
    <property type="match status" value="1"/>
</dbReference>
<organism evidence="3">
    <name type="scientific">Salmonella enterica</name>
    <name type="common">Salmonella choleraesuis</name>
    <dbReference type="NCBI Taxonomy" id="28901"/>
    <lineage>
        <taxon>Bacteria</taxon>
        <taxon>Pseudomonadati</taxon>
        <taxon>Pseudomonadota</taxon>
        <taxon>Gammaproteobacteria</taxon>
        <taxon>Enterobacterales</taxon>
        <taxon>Enterobacteriaceae</taxon>
        <taxon>Salmonella</taxon>
    </lineage>
</organism>
<sequence length="120" mass="13058">MASSIALALRSLGKIAGTPQGGIISPCLANCVLDGMELMLKSMTRPADKVHMVRYADDFVITGSSKELLENRIKPAVTTFLRERGLTLSEEKTAIVSISQGFDFLGFNIRKPAALFRVRS</sequence>
<dbReference type="PANTHER" id="PTHR34047:SF10">
    <property type="entry name" value="GROUP II INTRON-ASSOCIATED OPEN READING FRAME"/>
    <property type="match status" value="1"/>
</dbReference>
<evidence type="ECO:0000313" key="3">
    <source>
        <dbReference type="EMBL" id="ECS8942256.1"/>
    </source>
</evidence>
<dbReference type="SUPFAM" id="SSF56672">
    <property type="entry name" value="DNA/RNA polymerases"/>
    <property type="match status" value="1"/>
</dbReference>
<protein>
    <recommendedName>
        <fullName evidence="2">Reverse transcriptase domain-containing protein</fullName>
    </recommendedName>
</protein>
<dbReference type="PANTHER" id="PTHR34047">
    <property type="entry name" value="NUCLEAR INTRON MATURASE 1, MITOCHONDRIAL-RELATED"/>
    <property type="match status" value="1"/>
</dbReference>
<proteinExistence type="inferred from homology"/>
<comment type="caution">
    <text evidence="3">The sequence shown here is derived from an EMBL/GenBank/DDBJ whole genome shotgun (WGS) entry which is preliminary data.</text>
</comment>
<dbReference type="InterPro" id="IPR043502">
    <property type="entry name" value="DNA/RNA_pol_sf"/>
</dbReference>
<comment type="similarity">
    <text evidence="1">Belongs to the bacterial reverse transcriptase family.</text>
</comment>
<dbReference type="InterPro" id="IPR000477">
    <property type="entry name" value="RT_dom"/>
</dbReference>